<dbReference type="Proteomes" id="UP000176868">
    <property type="component" value="Unassembled WGS sequence"/>
</dbReference>
<sequence>MIEIFPYAVLIMFASLVGVFSVWRRAGRVVERHLSLLVSFSAGVFLVIAYQLGIEALEHSHTFRFGLLWIIIGVLTVWLLFKFLPSSHHHHDETLETHPHSRLDARRIMVSDALHNLGDGIFLAASFAAGSSLGIVAALSIFVHELVQEMSEFFVLRQAGYSARSALVLNFAISATILPGALGGFFLLENFEILEVPLLGLASGAFLVVVFHDLIPHSVRASRHSRFYWRHLLLFLIGVVSMSIVNILTAH</sequence>
<feature type="transmembrane region" description="Helical" evidence="5">
    <location>
        <begin position="167"/>
        <end position="188"/>
    </location>
</feature>
<dbReference type="STRING" id="1802782.A2544_02850"/>
<feature type="transmembrane region" description="Helical" evidence="5">
    <location>
        <begin position="7"/>
        <end position="23"/>
    </location>
</feature>
<comment type="subcellular location">
    <subcellularLocation>
        <location evidence="1">Membrane</location>
        <topology evidence="1">Multi-pass membrane protein</topology>
    </subcellularLocation>
</comment>
<dbReference type="PANTHER" id="PTHR12191">
    <property type="entry name" value="SOLUTE CARRIER FAMILY 39"/>
    <property type="match status" value="1"/>
</dbReference>
<dbReference type="EMBL" id="MHWZ01000036">
    <property type="protein sequence ID" value="OHB16821.1"/>
    <property type="molecule type" value="Genomic_DNA"/>
</dbReference>
<evidence type="ECO:0000256" key="1">
    <source>
        <dbReference type="ARBA" id="ARBA00004141"/>
    </source>
</evidence>
<dbReference type="PANTHER" id="PTHR12191:SF37">
    <property type="entry name" value="ZINC TRANSPORTER FOI"/>
    <property type="match status" value="1"/>
</dbReference>
<evidence type="ECO:0000256" key="3">
    <source>
        <dbReference type="ARBA" id="ARBA00022989"/>
    </source>
</evidence>
<dbReference type="GO" id="GO:0005385">
    <property type="term" value="F:zinc ion transmembrane transporter activity"/>
    <property type="evidence" value="ECO:0007669"/>
    <property type="project" value="TreeGrafter"/>
</dbReference>
<keyword evidence="3 5" id="KW-1133">Transmembrane helix</keyword>
<reference evidence="6 7" key="1">
    <citation type="journal article" date="2016" name="Nat. Commun.">
        <title>Thousands of microbial genomes shed light on interconnected biogeochemical processes in an aquifer system.</title>
        <authorList>
            <person name="Anantharaman K."/>
            <person name="Brown C.T."/>
            <person name="Hug L.A."/>
            <person name="Sharon I."/>
            <person name="Castelle C.J."/>
            <person name="Probst A.J."/>
            <person name="Thomas B.C."/>
            <person name="Singh A."/>
            <person name="Wilkins M.J."/>
            <person name="Karaoz U."/>
            <person name="Brodie E.L."/>
            <person name="Williams K.H."/>
            <person name="Hubbard S.S."/>
            <person name="Banfield J.F."/>
        </authorList>
    </citation>
    <scope>NUCLEOTIDE SEQUENCE [LARGE SCALE GENOMIC DNA]</scope>
</reference>
<name>A0A1G2V5D3_9BACT</name>
<dbReference type="GO" id="GO:0030003">
    <property type="term" value="P:intracellular monoatomic cation homeostasis"/>
    <property type="evidence" value="ECO:0007669"/>
    <property type="project" value="TreeGrafter"/>
</dbReference>
<evidence type="ECO:0008006" key="8">
    <source>
        <dbReference type="Google" id="ProtNLM"/>
    </source>
</evidence>
<evidence type="ECO:0000313" key="6">
    <source>
        <dbReference type="EMBL" id="OHB16821.1"/>
    </source>
</evidence>
<dbReference type="GO" id="GO:0005886">
    <property type="term" value="C:plasma membrane"/>
    <property type="evidence" value="ECO:0007669"/>
    <property type="project" value="TreeGrafter"/>
</dbReference>
<accession>A0A1G2V5D3</accession>
<protein>
    <recommendedName>
        <fullName evidence="8">Zinc/iron permease</fullName>
    </recommendedName>
</protein>
<evidence type="ECO:0000256" key="2">
    <source>
        <dbReference type="ARBA" id="ARBA00022692"/>
    </source>
</evidence>
<organism evidence="6 7">
    <name type="scientific">Candidatus Zambryskibacteria bacterium RIFOXYD2_FULL_43_10</name>
    <dbReference type="NCBI Taxonomy" id="1802782"/>
    <lineage>
        <taxon>Bacteria</taxon>
        <taxon>Candidatus Zambryskiibacteriota</taxon>
    </lineage>
</organism>
<evidence type="ECO:0000313" key="7">
    <source>
        <dbReference type="Proteomes" id="UP000176868"/>
    </source>
</evidence>
<comment type="caution">
    <text evidence="6">The sequence shown here is derived from an EMBL/GenBank/DDBJ whole genome shotgun (WGS) entry which is preliminary data.</text>
</comment>
<evidence type="ECO:0000256" key="4">
    <source>
        <dbReference type="ARBA" id="ARBA00023136"/>
    </source>
</evidence>
<feature type="transmembrane region" description="Helical" evidence="5">
    <location>
        <begin position="227"/>
        <end position="248"/>
    </location>
</feature>
<feature type="transmembrane region" description="Helical" evidence="5">
    <location>
        <begin position="35"/>
        <end position="53"/>
    </location>
</feature>
<dbReference type="AlphaFoldDB" id="A0A1G2V5D3"/>
<dbReference type="GO" id="GO:0071578">
    <property type="term" value="P:zinc ion import across plasma membrane"/>
    <property type="evidence" value="ECO:0007669"/>
    <property type="project" value="TreeGrafter"/>
</dbReference>
<dbReference type="InterPro" id="IPR003689">
    <property type="entry name" value="ZIP"/>
</dbReference>
<feature type="transmembrane region" description="Helical" evidence="5">
    <location>
        <begin position="121"/>
        <end position="147"/>
    </location>
</feature>
<dbReference type="Pfam" id="PF02535">
    <property type="entry name" value="Zip"/>
    <property type="match status" value="1"/>
</dbReference>
<dbReference type="InterPro" id="IPR050799">
    <property type="entry name" value="ZIP_Transporter"/>
</dbReference>
<dbReference type="GO" id="GO:0140410">
    <property type="term" value="F:monoatomic cation:bicarbonate symporter activity"/>
    <property type="evidence" value="ECO:0007669"/>
    <property type="project" value="TreeGrafter"/>
</dbReference>
<gene>
    <name evidence="6" type="ORF">A2544_02850</name>
</gene>
<keyword evidence="2 5" id="KW-0812">Transmembrane</keyword>
<evidence type="ECO:0000256" key="5">
    <source>
        <dbReference type="SAM" id="Phobius"/>
    </source>
</evidence>
<feature type="transmembrane region" description="Helical" evidence="5">
    <location>
        <begin position="194"/>
        <end position="215"/>
    </location>
</feature>
<keyword evidence="4 5" id="KW-0472">Membrane</keyword>
<feature type="transmembrane region" description="Helical" evidence="5">
    <location>
        <begin position="65"/>
        <end position="84"/>
    </location>
</feature>
<proteinExistence type="predicted"/>